<dbReference type="GO" id="GO:0050660">
    <property type="term" value="F:flavin adenine dinucleotide binding"/>
    <property type="evidence" value="ECO:0007669"/>
    <property type="project" value="TreeGrafter"/>
</dbReference>
<feature type="region of interest" description="Disordered" evidence="5">
    <location>
        <begin position="1"/>
        <end position="25"/>
    </location>
</feature>
<evidence type="ECO:0000256" key="2">
    <source>
        <dbReference type="ARBA" id="ARBA00022679"/>
    </source>
</evidence>
<organism evidence="9 10">
    <name type="scientific">Thalassobius vesicularis</name>
    <dbReference type="NCBI Taxonomy" id="1294297"/>
    <lineage>
        <taxon>Bacteria</taxon>
        <taxon>Pseudomonadati</taxon>
        <taxon>Pseudomonadota</taxon>
        <taxon>Alphaproteobacteria</taxon>
        <taxon>Rhodobacterales</taxon>
        <taxon>Roseobacteraceae</taxon>
        <taxon>Thalassovita</taxon>
    </lineage>
</organism>
<dbReference type="CDD" id="cd07035">
    <property type="entry name" value="TPP_PYR_POX_like"/>
    <property type="match status" value="1"/>
</dbReference>
<feature type="domain" description="Thiamine pyrophosphate enzyme N-terminal TPP-binding" evidence="8">
    <location>
        <begin position="31"/>
        <end position="129"/>
    </location>
</feature>
<name>A0A4S3M865_9RHOB</name>
<dbReference type="Proteomes" id="UP000306113">
    <property type="component" value="Unassembled WGS sequence"/>
</dbReference>
<gene>
    <name evidence="9" type="ORF">E7681_11090</name>
</gene>
<dbReference type="Gene3D" id="3.40.50.1220">
    <property type="entry name" value="TPP-binding domain"/>
    <property type="match status" value="1"/>
</dbReference>
<accession>A0A4S3M865</accession>
<evidence type="ECO:0000259" key="8">
    <source>
        <dbReference type="Pfam" id="PF02776"/>
    </source>
</evidence>
<dbReference type="GO" id="GO:0009097">
    <property type="term" value="P:isoleucine biosynthetic process"/>
    <property type="evidence" value="ECO:0007669"/>
    <property type="project" value="TreeGrafter"/>
</dbReference>
<dbReference type="Gene3D" id="3.40.50.970">
    <property type="match status" value="2"/>
</dbReference>
<evidence type="ECO:0000256" key="5">
    <source>
        <dbReference type="SAM" id="MobiDB-lite"/>
    </source>
</evidence>
<keyword evidence="3 4" id="KW-0786">Thiamine pyrophosphate</keyword>
<dbReference type="SUPFAM" id="SSF52518">
    <property type="entry name" value="Thiamin diphosphate-binding fold (THDP-binding)"/>
    <property type="match status" value="2"/>
</dbReference>
<dbReference type="InterPro" id="IPR000399">
    <property type="entry name" value="TPP-bd_CS"/>
</dbReference>
<keyword evidence="2" id="KW-0808">Transferase</keyword>
<dbReference type="InterPro" id="IPR012001">
    <property type="entry name" value="Thiamin_PyroP_enz_TPP-bd_dom"/>
</dbReference>
<feature type="domain" description="Thiamine pyrophosphate enzyme central" evidence="6">
    <location>
        <begin position="213"/>
        <end position="341"/>
    </location>
</feature>
<evidence type="ECO:0000256" key="4">
    <source>
        <dbReference type="RuleBase" id="RU362132"/>
    </source>
</evidence>
<dbReference type="InterPro" id="IPR011766">
    <property type="entry name" value="TPP_enzyme_TPP-bd"/>
</dbReference>
<dbReference type="PANTHER" id="PTHR18968">
    <property type="entry name" value="THIAMINE PYROPHOSPHATE ENZYMES"/>
    <property type="match status" value="1"/>
</dbReference>
<comment type="caution">
    <text evidence="9">The sequence shown here is derived from an EMBL/GenBank/DDBJ whole genome shotgun (WGS) entry which is preliminary data.</text>
</comment>
<evidence type="ECO:0000259" key="7">
    <source>
        <dbReference type="Pfam" id="PF02775"/>
    </source>
</evidence>
<reference evidence="9 10" key="1">
    <citation type="submission" date="2019-04" db="EMBL/GenBank/DDBJ databases">
        <title>Draft genome sequence of Youngimonas vesicularis.</title>
        <authorList>
            <person name="Hameed A."/>
        </authorList>
    </citation>
    <scope>NUCLEOTIDE SEQUENCE [LARGE SCALE GENOMIC DNA]</scope>
    <source>
        <strain evidence="9 10">CC-AMW-E</strain>
    </source>
</reference>
<dbReference type="GO" id="GO:0030976">
    <property type="term" value="F:thiamine pyrophosphate binding"/>
    <property type="evidence" value="ECO:0007669"/>
    <property type="project" value="InterPro"/>
</dbReference>
<keyword evidence="10" id="KW-1185">Reference proteome</keyword>
<dbReference type="GO" id="GO:0003984">
    <property type="term" value="F:acetolactate synthase activity"/>
    <property type="evidence" value="ECO:0007669"/>
    <property type="project" value="TreeGrafter"/>
</dbReference>
<evidence type="ECO:0000259" key="6">
    <source>
        <dbReference type="Pfam" id="PF00205"/>
    </source>
</evidence>
<comment type="similarity">
    <text evidence="1 4">Belongs to the TPP enzyme family.</text>
</comment>
<evidence type="ECO:0000256" key="3">
    <source>
        <dbReference type="ARBA" id="ARBA00023052"/>
    </source>
</evidence>
<proteinExistence type="inferred from homology"/>
<dbReference type="InterPro" id="IPR029035">
    <property type="entry name" value="DHS-like_NAD/FAD-binding_dom"/>
</dbReference>
<dbReference type="OrthoDB" id="4494979at2"/>
<dbReference type="PROSITE" id="PS00187">
    <property type="entry name" value="TPP_ENZYMES"/>
    <property type="match status" value="1"/>
</dbReference>
<dbReference type="InterPro" id="IPR012000">
    <property type="entry name" value="Thiamin_PyroP_enz_cen_dom"/>
</dbReference>
<dbReference type="Pfam" id="PF00205">
    <property type="entry name" value="TPP_enzyme_M"/>
    <property type="match status" value="1"/>
</dbReference>
<dbReference type="GO" id="GO:0009099">
    <property type="term" value="P:L-valine biosynthetic process"/>
    <property type="evidence" value="ECO:0007669"/>
    <property type="project" value="TreeGrafter"/>
</dbReference>
<dbReference type="InterPro" id="IPR029061">
    <property type="entry name" value="THDP-binding"/>
</dbReference>
<evidence type="ECO:0000313" key="9">
    <source>
        <dbReference type="EMBL" id="THD73241.1"/>
    </source>
</evidence>
<dbReference type="AlphaFoldDB" id="A0A4S3M865"/>
<dbReference type="InterPro" id="IPR045229">
    <property type="entry name" value="TPP_enz"/>
</dbReference>
<dbReference type="PANTHER" id="PTHR18968:SF167">
    <property type="entry name" value="ACETOLACTATE SYNTHASE LARGE SUBUNIT ILVB2-RELATED"/>
    <property type="match status" value="1"/>
</dbReference>
<feature type="compositionally biased region" description="Basic and acidic residues" evidence="5">
    <location>
        <begin position="1"/>
        <end position="18"/>
    </location>
</feature>
<dbReference type="CDD" id="cd00568">
    <property type="entry name" value="TPP_enzymes"/>
    <property type="match status" value="1"/>
</dbReference>
<feature type="domain" description="Thiamine pyrophosphate enzyme TPP-binding" evidence="7">
    <location>
        <begin position="413"/>
        <end position="550"/>
    </location>
</feature>
<dbReference type="GO" id="GO:0000287">
    <property type="term" value="F:magnesium ion binding"/>
    <property type="evidence" value="ECO:0007669"/>
    <property type="project" value="InterPro"/>
</dbReference>
<evidence type="ECO:0000256" key="1">
    <source>
        <dbReference type="ARBA" id="ARBA00007812"/>
    </source>
</evidence>
<dbReference type="Pfam" id="PF02776">
    <property type="entry name" value="TPP_enzyme_N"/>
    <property type="match status" value="1"/>
</dbReference>
<dbReference type="SUPFAM" id="SSF52467">
    <property type="entry name" value="DHS-like NAD/FAD-binding domain"/>
    <property type="match status" value="1"/>
</dbReference>
<evidence type="ECO:0000313" key="10">
    <source>
        <dbReference type="Proteomes" id="UP000306113"/>
    </source>
</evidence>
<dbReference type="GO" id="GO:0005948">
    <property type="term" value="C:acetolactate synthase complex"/>
    <property type="evidence" value="ECO:0007669"/>
    <property type="project" value="TreeGrafter"/>
</dbReference>
<dbReference type="Pfam" id="PF02775">
    <property type="entry name" value="TPP_enzyme_C"/>
    <property type="match status" value="1"/>
</dbReference>
<dbReference type="EMBL" id="SSMD01000005">
    <property type="protein sequence ID" value="THD73241.1"/>
    <property type="molecule type" value="Genomic_DNA"/>
</dbReference>
<protein>
    <submittedName>
        <fullName evidence="9">Thiamine pyrophosphate-binding protein</fullName>
    </submittedName>
</protein>
<sequence length="563" mass="60483">MLSKDRASSSANRVDHQGGNDVSNQKTYMHQSIAQAVRDHGIDTIFGLVGDANLFLANHFVNECGGNMVAAAHEGGTVLMAQAYTQVTGKVGVATVTQGPGLTNCFTALREGVSARRPMILLCGDTPVTAPFHPQNIDQREVVKASGAGFEQVKTPETAARDVATAFYRARKERRPIVVNIPTDLMWAEVAHKPVVYPFHEAPAHVSTGPVHEEAIGMIASAKRPLILAGAGAVTARDSLIALAERLEAPLATTLKGTGLFKGHPNNIGYFGTLSTAEAYDVIAAADCIIAFGAWLHFLTTDRGELLKGKRVIQINNSQSDVGAFYQPDAVLIADAAQTADNILYWLDEAEIPASGFARELPAHDISVHPKGDPAQATEGCINFEYALDRLNEALPQNRIMLTDGGRYITEVWCRVSVPDPFSFHMTDNFAAIGQGMQQAIGAAHGAPDRPVVLFTGDGGFMMGGMTEFNTAVRTQRDLIVIVCNDSAYGAEHIQMLDRNMDPSLTEFTWPSFAAIARTLGGEGATVTTPAELEAALNAIQTRQGPILIELKLDPNKVPRMRM</sequence>